<keyword evidence="10" id="KW-1185">Reference proteome</keyword>
<dbReference type="SMART" id="SM00387">
    <property type="entry name" value="HATPase_c"/>
    <property type="match status" value="1"/>
</dbReference>
<dbReference type="AlphaFoldDB" id="A0A928ZYA1"/>
<gene>
    <name evidence="9" type="ORF">IQ260_23700</name>
</gene>
<dbReference type="PANTHER" id="PTHR43711">
    <property type="entry name" value="TWO-COMPONENT HISTIDINE KINASE"/>
    <property type="match status" value="1"/>
</dbReference>
<evidence type="ECO:0000256" key="5">
    <source>
        <dbReference type="ARBA" id="ARBA00022777"/>
    </source>
</evidence>
<dbReference type="GO" id="GO:0000155">
    <property type="term" value="F:phosphorelay sensor kinase activity"/>
    <property type="evidence" value="ECO:0007669"/>
    <property type="project" value="InterPro"/>
</dbReference>
<evidence type="ECO:0000313" key="10">
    <source>
        <dbReference type="Proteomes" id="UP000615026"/>
    </source>
</evidence>
<dbReference type="PROSITE" id="PS50109">
    <property type="entry name" value="HIS_KIN"/>
    <property type="match status" value="1"/>
</dbReference>
<reference evidence="9" key="1">
    <citation type="submission" date="2020-10" db="EMBL/GenBank/DDBJ databases">
        <authorList>
            <person name="Castelo-Branco R."/>
            <person name="Eusebio N."/>
            <person name="Adriana R."/>
            <person name="Vieira A."/>
            <person name="Brugerolle De Fraissinette N."/>
            <person name="Rezende De Castro R."/>
            <person name="Schneider M.P."/>
            <person name="Vasconcelos V."/>
            <person name="Leao P.N."/>
        </authorList>
    </citation>
    <scope>NUCLEOTIDE SEQUENCE</scope>
    <source>
        <strain evidence="9">LEGE 11479</strain>
    </source>
</reference>
<keyword evidence="3" id="KW-0597">Phosphoprotein</keyword>
<dbReference type="InterPro" id="IPR050736">
    <property type="entry name" value="Sensor_HK_Regulatory"/>
</dbReference>
<dbReference type="InterPro" id="IPR005467">
    <property type="entry name" value="His_kinase_dom"/>
</dbReference>
<keyword evidence="7" id="KW-0812">Transmembrane</keyword>
<keyword evidence="4" id="KW-0808">Transferase</keyword>
<evidence type="ECO:0000256" key="4">
    <source>
        <dbReference type="ARBA" id="ARBA00022679"/>
    </source>
</evidence>
<dbReference type="RefSeq" id="WP_193995546.1">
    <property type="nucleotide sequence ID" value="NZ_JADEXP010000304.1"/>
</dbReference>
<dbReference type="EC" id="2.7.13.3" evidence="2"/>
<dbReference type="PRINTS" id="PR00344">
    <property type="entry name" value="BCTRLSENSOR"/>
</dbReference>
<dbReference type="InterPro" id="IPR036890">
    <property type="entry name" value="HATPase_C_sf"/>
</dbReference>
<dbReference type="Pfam" id="PF02518">
    <property type="entry name" value="HATPase_c"/>
    <property type="match status" value="1"/>
</dbReference>
<dbReference type="CDD" id="cd00075">
    <property type="entry name" value="HATPase"/>
    <property type="match status" value="1"/>
</dbReference>
<dbReference type="Proteomes" id="UP000615026">
    <property type="component" value="Unassembled WGS sequence"/>
</dbReference>
<keyword evidence="7" id="KW-1133">Transmembrane helix</keyword>
<keyword evidence="5 9" id="KW-0418">Kinase</keyword>
<evidence type="ECO:0000256" key="6">
    <source>
        <dbReference type="ARBA" id="ARBA00023012"/>
    </source>
</evidence>
<dbReference type="SUPFAM" id="SSF47384">
    <property type="entry name" value="Homodimeric domain of signal transducing histidine kinase"/>
    <property type="match status" value="1"/>
</dbReference>
<dbReference type="Pfam" id="PF00512">
    <property type="entry name" value="HisKA"/>
    <property type="match status" value="1"/>
</dbReference>
<dbReference type="Gene3D" id="3.30.565.10">
    <property type="entry name" value="Histidine kinase-like ATPase, C-terminal domain"/>
    <property type="match status" value="1"/>
</dbReference>
<evidence type="ECO:0000256" key="7">
    <source>
        <dbReference type="SAM" id="Phobius"/>
    </source>
</evidence>
<dbReference type="SUPFAM" id="SSF55874">
    <property type="entry name" value="ATPase domain of HSP90 chaperone/DNA topoisomerase II/histidine kinase"/>
    <property type="match status" value="1"/>
</dbReference>
<evidence type="ECO:0000313" key="9">
    <source>
        <dbReference type="EMBL" id="MBE9069655.1"/>
    </source>
</evidence>
<dbReference type="InterPro" id="IPR036097">
    <property type="entry name" value="HisK_dim/P_sf"/>
</dbReference>
<organism evidence="9 10">
    <name type="scientific">Leptolyngbya cf. ectocarpi LEGE 11479</name>
    <dbReference type="NCBI Taxonomy" id="1828722"/>
    <lineage>
        <taxon>Bacteria</taxon>
        <taxon>Bacillati</taxon>
        <taxon>Cyanobacteriota</taxon>
        <taxon>Cyanophyceae</taxon>
        <taxon>Leptolyngbyales</taxon>
        <taxon>Leptolyngbyaceae</taxon>
        <taxon>Leptolyngbya group</taxon>
        <taxon>Leptolyngbya</taxon>
    </lineage>
</organism>
<keyword evidence="7" id="KW-0472">Membrane</keyword>
<sequence>WYTTVTAILLLIFASGVYFYVRHTLVERVDDTLNHVVEVVQRSLVIEAAAPSTGRVLTAVGVKGQAPLQVNVDGSFRDNAQTLEDDHIDIEWFDPSGQLQWSTLSAPMGLPLQVNAAGETVHIKPGLNGDPDNAQSPQVFRQISRRVQINNQVLGYLRVSHPWFEVSRPIRQLVIDLSLWSSLAIVATGTIGWLLSGLAMTPVRQSYQQLKQFTADASHELRNPIAVIQTNVQVALADPEPDAAFQHSQLQVVERLTRRLGRLVDNLLFLARQDGGLIPMQWEELDLPKLLSEVMEEQELVAHGQGLSLVYRRLDTSFGLPSLPQLTGDRDQLTRLFTNLISNAIQYTPQGEVTVTLEYTQWQGQMAYRITVDDTGIGIPQELQAQVFDRFYRVDKARSRRDGTGSGLGLAIAKAIITNHQGYIQLESQPQKGTTVTTTLPIKE</sequence>
<dbReference type="InterPro" id="IPR003661">
    <property type="entry name" value="HisK_dim/P_dom"/>
</dbReference>
<dbReference type="PANTHER" id="PTHR43711:SF1">
    <property type="entry name" value="HISTIDINE KINASE 1"/>
    <property type="match status" value="1"/>
</dbReference>
<evidence type="ECO:0000259" key="8">
    <source>
        <dbReference type="PROSITE" id="PS50109"/>
    </source>
</evidence>
<feature type="transmembrane region" description="Helical" evidence="7">
    <location>
        <begin position="177"/>
        <end position="201"/>
    </location>
</feature>
<evidence type="ECO:0000256" key="1">
    <source>
        <dbReference type="ARBA" id="ARBA00000085"/>
    </source>
</evidence>
<comment type="caution">
    <text evidence="9">The sequence shown here is derived from an EMBL/GenBank/DDBJ whole genome shotgun (WGS) entry which is preliminary data.</text>
</comment>
<evidence type="ECO:0000256" key="2">
    <source>
        <dbReference type="ARBA" id="ARBA00012438"/>
    </source>
</evidence>
<dbReference type="EMBL" id="JADEXP010000304">
    <property type="protein sequence ID" value="MBE9069655.1"/>
    <property type="molecule type" value="Genomic_DNA"/>
</dbReference>
<accession>A0A928ZYA1</accession>
<dbReference type="FunFam" id="3.30.565.10:FF:000006">
    <property type="entry name" value="Sensor histidine kinase WalK"/>
    <property type="match status" value="1"/>
</dbReference>
<feature type="non-terminal residue" evidence="9">
    <location>
        <position position="1"/>
    </location>
</feature>
<dbReference type="Gene3D" id="1.10.287.130">
    <property type="match status" value="1"/>
</dbReference>
<dbReference type="InterPro" id="IPR004358">
    <property type="entry name" value="Sig_transdc_His_kin-like_C"/>
</dbReference>
<comment type="catalytic activity">
    <reaction evidence="1">
        <text>ATP + protein L-histidine = ADP + protein N-phospho-L-histidine.</text>
        <dbReference type="EC" id="2.7.13.3"/>
    </reaction>
</comment>
<dbReference type="CDD" id="cd00082">
    <property type="entry name" value="HisKA"/>
    <property type="match status" value="1"/>
</dbReference>
<protein>
    <recommendedName>
        <fullName evidence="2">histidine kinase</fullName>
        <ecNumber evidence="2">2.7.13.3</ecNumber>
    </recommendedName>
</protein>
<evidence type="ECO:0000256" key="3">
    <source>
        <dbReference type="ARBA" id="ARBA00022553"/>
    </source>
</evidence>
<dbReference type="InterPro" id="IPR003594">
    <property type="entry name" value="HATPase_dom"/>
</dbReference>
<keyword evidence="6" id="KW-0902">Two-component regulatory system</keyword>
<feature type="domain" description="Histidine kinase" evidence="8">
    <location>
        <begin position="216"/>
        <end position="444"/>
    </location>
</feature>
<name>A0A928ZYA1_LEPEC</name>
<dbReference type="SMART" id="SM00388">
    <property type="entry name" value="HisKA"/>
    <property type="match status" value="1"/>
</dbReference>
<proteinExistence type="predicted"/>